<dbReference type="AlphaFoldDB" id="A0DV24"/>
<feature type="transmembrane region" description="Helical" evidence="1">
    <location>
        <begin position="12"/>
        <end position="32"/>
    </location>
</feature>
<evidence type="ECO:0000256" key="1">
    <source>
        <dbReference type="SAM" id="Phobius"/>
    </source>
</evidence>
<dbReference type="EMBL" id="CT868596">
    <property type="protein sequence ID" value="CAK86891.1"/>
    <property type="molecule type" value="Genomic_DNA"/>
</dbReference>
<dbReference type="GeneID" id="5040073"/>
<gene>
    <name evidence="2" type="ORF">GSPATT00020553001</name>
</gene>
<organism evidence="2 3">
    <name type="scientific">Paramecium tetraurelia</name>
    <dbReference type="NCBI Taxonomy" id="5888"/>
    <lineage>
        <taxon>Eukaryota</taxon>
        <taxon>Sar</taxon>
        <taxon>Alveolata</taxon>
        <taxon>Ciliophora</taxon>
        <taxon>Intramacronucleata</taxon>
        <taxon>Oligohymenophorea</taxon>
        <taxon>Peniculida</taxon>
        <taxon>Parameciidae</taxon>
        <taxon>Paramecium</taxon>
    </lineage>
</organism>
<protein>
    <recommendedName>
        <fullName evidence="4">THH1/TOM1/TOM3 domain-containing protein</fullName>
    </recommendedName>
</protein>
<name>A0DV24_PARTE</name>
<dbReference type="InParanoid" id="A0DV24"/>
<keyword evidence="1" id="KW-0472">Membrane</keyword>
<evidence type="ECO:0000313" key="3">
    <source>
        <dbReference type="Proteomes" id="UP000000600"/>
    </source>
</evidence>
<keyword evidence="1" id="KW-1133">Transmembrane helix</keyword>
<feature type="transmembrane region" description="Helical" evidence="1">
    <location>
        <begin position="44"/>
        <end position="61"/>
    </location>
</feature>
<reference evidence="2 3" key="1">
    <citation type="journal article" date="2006" name="Nature">
        <title>Global trends of whole-genome duplications revealed by the ciliate Paramecium tetraurelia.</title>
        <authorList>
            <consortium name="Genoscope"/>
            <person name="Aury J.-M."/>
            <person name="Jaillon O."/>
            <person name="Duret L."/>
            <person name="Noel B."/>
            <person name="Jubin C."/>
            <person name="Porcel B.M."/>
            <person name="Segurens B."/>
            <person name="Daubin V."/>
            <person name="Anthouard V."/>
            <person name="Aiach N."/>
            <person name="Arnaiz O."/>
            <person name="Billaut A."/>
            <person name="Beisson J."/>
            <person name="Blanc I."/>
            <person name="Bouhouche K."/>
            <person name="Camara F."/>
            <person name="Duharcourt S."/>
            <person name="Guigo R."/>
            <person name="Gogendeau D."/>
            <person name="Katinka M."/>
            <person name="Keller A.-M."/>
            <person name="Kissmehl R."/>
            <person name="Klotz C."/>
            <person name="Koll F."/>
            <person name="Le Moue A."/>
            <person name="Lepere C."/>
            <person name="Malinsky S."/>
            <person name="Nowacki M."/>
            <person name="Nowak J.K."/>
            <person name="Plattner H."/>
            <person name="Poulain J."/>
            <person name="Ruiz F."/>
            <person name="Serrano V."/>
            <person name="Zagulski M."/>
            <person name="Dessen P."/>
            <person name="Betermier M."/>
            <person name="Weissenbach J."/>
            <person name="Scarpelli C."/>
            <person name="Schachter V."/>
            <person name="Sperling L."/>
            <person name="Meyer E."/>
            <person name="Cohen J."/>
            <person name="Wincker P."/>
        </authorList>
    </citation>
    <scope>NUCLEOTIDE SEQUENCE [LARGE SCALE GENOMIC DNA]</scope>
    <source>
        <strain evidence="2 3">Stock d4-2</strain>
    </source>
</reference>
<feature type="transmembrane region" description="Helical" evidence="1">
    <location>
        <begin position="81"/>
        <end position="101"/>
    </location>
</feature>
<accession>A0DV24</accession>
<dbReference type="HOGENOM" id="CLU_2150743_0_0_1"/>
<proteinExistence type="predicted"/>
<keyword evidence="3" id="KW-1185">Reference proteome</keyword>
<dbReference type="KEGG" id="ptm:GSPATT00020553001"/>
<dbReference type="RefSeq" id="XP_001454288.1">
    <property type="nucleotide sequence ID" value="XM_001454251.1"/>
</dbReference>
<evidence type="ECO:0008006" key="4">
    <source>
        <dbReference type="Google" id="ProtNLM"/>
    </source>
</evidence>
<keyword evidence="1" id="KW-0812">Transmembrane</keyword>
<sequence>MYILLLDILDKVYLIYFVRAIVRTNIMSLIGIVCKQNDKNINEIIILALNLTIVAFLYYNFFLQQLDFLLEESFAPNLSNLIISIVLFILYRLFFLVSLFLQSSPSIKLDKS</sequence>
<dbReference type="Proteomes" id="UP000000600">
    <property type="component" value="Unassembled WGS sequence"/>
</dbReference>
<evidence type="ECO:0000313" key="2">
    <source>
        <dbReference type="EMBL" id="CAK86891.1"/>
    </source>
</evidence>